<protein>
    <recommendedName>
        <fullName evidence="1">Phospholipase/carboxylesterase/thioesterase domain-containing protein</fullName>
    </recommendedName>
</protein>
<sequence>MLAEAHPILFAAIVPICGGTVPKIGFPERIKVLKDVPVWAFHGAKDEIVPIEMSKELVDVLRQHNGNVKFTVYPDAGHDSWTETYRNKDLYAWLLEQKNDKFTLE</sequence>
<dbReference type="InterPro" id="IPR003140">
    <property type="entry name" value="PLipase/COase/thioEstase"/>
</dbReference>
<dbReference type="Pfam" id="PF02230">
    <property type="entry name" value="Abhydrolase_2"/>
    <property type="match status" value="1"/>
</dbReference>
<gene>
    <name evidence="2" type="ORF">CAAU_2304</name>
</gene>
<dbReference type="GO" id="GO:0016787">
    <property type="term" value="F:hydrolase activity"/>
    <property type="evidence" value="ECO:0007669"/>
    <property type="project" value="InterPro"/>
</dbReference>
<feature type="domain" description="Phospholipase/carboxylesterase/thioesterase" evidence="1">
    <location>
        <begin position="9"/>
        <end position="84"/>
    </location>
</feature>
<evidence type="ECO:0000313" key="2">
    <source>
        <dbReference type="EMBL" id="CCJ34388.1"/>
    </source>
</evidence>
<keyword evidence="3" id="KW-1185">Reference proteome</keyword>
<evidence type="ECO:0000313" key="3">
    <source>
        <dbReference type="Proteomes" id="UP000007652"/>
    </source>
</evidence>
<dbReference type="Proteomes" id="UP000007652">
    <property type="component" value="Unassembled WGS sequence"/>
</dbReference>
<evidence type="ECO:0000259" key="1">
    <source>
        <dbReference type="Pfam" id="PF02230"/>
    </source>
</evidence>
<name>I7LKF1_9CLOT</name>
<dbReference type="SUPFAM" id="SSF53474">
    <property type="entry name" value="alpha/beta-Hydrolases"/>
    <property type="match status" value="1"/>
</dbReference>
<accession>I7LKF1</accession>
<organism evidence="2 3">
    <name type="scientific">Caloramator australicus RC3</name>
    <dbReference type="NCBI Taxonomy" id="857293"/>
    <lineage>
        <taxon>Bacteria</taxon>
        <taxon>Bacillati</taxon>
        <taxon>Bacillota</taxon>
        <taxon>Clostridia</taxon>
        <taxon>Eubacteriales</taxon>
        <taxon>Clostridiaceae</taxon>
        <taxon>Caloramator</taxon>
    </lineage>
</organism>
<comment type="caution">
    <text evidence="2">The sequence shown here is derived from an EMBL/GenBank/DDBJ whole genome shotgun (WGS) entry which is preliminary data.</text>
</comment>
<dbReference type="AlphaFoldDB" id="I7LKF1"/>
<proteinExistence type="predicted"/>
<reference evidence="2 3" key="1">
    <citation type="journal article" date="2011" name="J. Bacteriol.">
        <title>Draft genome sequence of Caloramator australicus strain RC3T, a thermoanaerobe from the Great Artesian Basin of Australia.</title>
        <authorList>
            <person name="Ogg C.D."/>
            <person name="Patel B.K.C."/>
        </authorList>
    </citation>
    <scope>NUCLEOTIDE SEQUENCE [LARGE SCALE GENOMIC DNA]</scope>
    <source>
        <strain evidence="2 3">RC3</strain>
    </source>
</reference>
<dbReference type="eggNOG" id="COG4099">
    <property type="taxonomic scope" value="Bacteria"/>
</dbReference>
<dbReference type="EMBL" id="CAKP01000122">
    <property type="protein sequence ID" value="CCJ34388.1"/>
    <property type="molecule type" value="Genomic_DNA"/>
</dbReference>
<dbReference type="InterPro" id="IPR029058">
    <property type="entry name" value="AB_hydrolase_fold"/>
</dbReference>
<dbReference type="STRING" id="857293.CAAU_2304"/>
<dbReference type="Gene3D" id="3.40.50.1820">
    <property type="entry name" value="alpha/beta hydrolase"/>
    <property type="match status" value="1"/>
</dbReference>
<dbReference type="RefSeq" id="WP_008909642.1">
    <property type="nucleotide sequence ID" value="NZ_CAKP01000122.1"/>
</dbReference>
<dbReference type="OrthoDB" id="9764953at2"/>